<proteinExistence type="predicted"/>
<dbReference type="PANTHER" id="PTHR37534">
    <property type="entry name" value="TRANSCRIPTIONAL ACTIVATOR PROTEIN UGA3"/>
    <property type="match status" value="1"/>
</dbReference>
<dbReference type="InterPro" id="IPR021858">
    <property type="entry name" value="Fun_TF"/>
</dbReference>
<evidence type="ECO:0000256" key="1">
    <source>
        <dbReference type="ARBA" id="ARBA00004123"/>
    </source>
</evidence>
<evidence type="ECO:0000313" key="3">
    <source>
        <dbReference type="EMBL" id="KAH3671187.1"/>
    </source>
</evidence>
<dbReference type="EMBL" id="JAEUBF010001286">
    <property type="protein sequence ID" value="KAH3671187.1"/>
    <property type="molecule type" value="Genomic_DNA"/>
</dbReference>
<dbReference type="Pfam" id="PF11951">
    <property type="entry name" value="Fungal_trans_2"/>
    <property type="match status" value="1"/>
</dbReference>
<dbReference type="GO" id="GO:0045944">
    <property type="term" value="P:positive regulation of transcription by RNA polymerase II"/>
    <property type="evidence" value="ECO:0007669"/>
    <property type="project" value="TreeGrafter"/>
</dbReference>
<gene>
    <name evidence="3" type="ORF">WICMUC_004761</name>
</gene>
<dbReference type="AlphaFoldDB" id="A0A9P8PH58"/>
<reference evidence="3" key="1">
    <citation type="journal article" date="2021" name="Open Biol.">
        <title>Shared evolutionary footprints suggest mitochondrial oxidative damage underlies multiple complex I losses in fungi.</title>
        <authorList>
            <person name="Schikora-Tamarit M.A."/>
            <person name="Marcet-Houben M."/>
            <person name="Nosek J."/>
            <person name="Gabaldon T."/>
        </authorList>
    </citation>
    <scope>NUCLEOTIDE SEQUENCE</scope>
    <source>
        <strain evidence="3">CBS6341</strain>
    </source>
</reference>
<feature type="non-terminal residue" evidence="3">
    <location>
        <position position="457"/>
    </location>
</feature>
<name>A0A9P8PH58_9ASCO</name>
<comment type="subcellular location">
    <subcellularLocation>
        <location evidence="1">Nucleus</location>
    </subcellularLocation>
</comment>
<dbReference type="OrthoDB" id="5419315at2759"/>
<keyword evidence="4" id="KW-1185">Reference proteome</keyword>
<dbReference type="Proteomes" id="UP000769528">
    <property type="component" value="Unassembled WGS sequence"/>
</dbReference>
<evidence type="ECO:0000256" key="2">
    <source>
        <dbReference type="ARBA" id="ARBA00023242"/>
    </source>
</evidence>
<accession>A0A9P8PH58</accession>
<organism evidence="3 4">
    <name type="scientific">Wickerhamomyces mucosus</name>
    <dbReference type="NCBI Taxonomy" id="1378264"/>
    <lineage>
        <taxon>Eukaryota</taxon>
        <taxon>Fungi</taxon>
        <taxon>Dikarya</taxon>
        <taxon>Ascomycota</taxon>
        <taxon>Saccharomycotina</taxon>
        <taxon>Saccharomycetes</taxon>
        <taxon>Phaffomycetales</taxon>
        <taxon>Wickerhamomycetaceae</taxon>
        <taxon>Wickerhamomyces</taxon>
    </lineage>
</organism>
<sequence length="457" mass="52839">MVKQEEEVLKQLKKKRKINKLSNHSIESISNDSASTSTSDLEIDNIDPVQDITNNNQDYDDFNLSNSFESNKVIDSPSMLFQFFKSNYLNNLFQPLTPNTLTYLSTSTTTTTSSSIDNNFHCEGFQFNDLFETNLKKTKFWNLKLLESEKDLLNYDNDGNFFIDFNLIQSPQLSPFPIDLQLKEIGLKFYEYYKNHLSSIVSIVPNESNYYKKIFLPMASTNKGILFTILAWSGYHLGGDEYIKEADNYMELALNHLQKSQKFETEFEILQKLANLLIMCAVEICRGYVKKWPILLQWCSKIISKNGGLNSFVSNKSSKWLIANFIYHDILTSSTNERGTYFPIEDYNKFLESNSIFDPLQGILKPLFKSIAEISSLASNNNNELDIDLSKIKNLKDNILNSKPNYIDLLNFVNEDEKFIQLKLFQTFKITSILYLRQSLLKINSSSLESQYLLKDL</sequence>
<dbReference type="GO" id="GO:0005634">
    <property type="term" value="C:nucleus"/>
    <property type="evidence" value="ECO:0007669"/>
    <property type="project" value="UniProtKB-SubCell"/>
</dbReference>
<dbReference type="PANTHER" id="PTHR37534:SF7">
    <property type="entry name" value="TRANSCRIPTIONAL ACTIVATOR PROTEIN UGA3"/>
    <property type="match status" value="1"/>
</dbReference>
<evidence type="ECO:0000313" key="4">
    <source>
        <dbReference type="Proteomes" id="UP000769528"/>
    </source>
</evidence>
<evidence type="ECO:0008006" key="5">
    <source>
        <dbReference type="Google" id="ProtNLM"/>
    </source>
</evidence>
<keyword evidence="2" id="KW-0539">Nucleus</keyword>
<protein>
    <recommendedName>
        <fullName evidence="5">Transcription factor domain-containing protein</fullName>
    </recommendedName>
</protein>
<comment type="caution">
    <text evidence="3">The sequence shown here is derived from an EMBL/GenBank/DDBJ whole genome shotgun (WGS) entry which is preliminary data.</text>
</comment>
<dbReference type="GO" id="GO:0003700">
    <property type="term" value="F:DNA-binding transcription factor activity"/>
    <property type="evidence" value="ECO:0007669"/>
    <property type="project" value="TreeGrafter"/>
</dbReference>
<dbReference type="GO" id="GO:0000976">
    <property type="term" value="F:transcription cis-regulatory region binding"/>
    <property type="evidence" value="ECO:0007669"/>
    <property type="project" value="TreeGrafter"/>
</dbReference>
<reference evidence="3" key="2">
    <citation type="submission" date="2021-01" db="EMBL/GenBank/DDBJ databases">
        <authorList>
            <person name="Schikora-Tamarit M.A."/>
        </authorList>
    </citation>
    <scope>NUCLEOTIDE SEQUENCE</scope>
    <source>
        <strain evidence="3">CBS6341</strain>
    </source>
</reference>